<dbReference type="InterPro" id="IPR006070">
    <property type="entry name" value="Sua5-like_dom"/>
</dbReference>
<keyword evidence="3" id="KW-1185">Reference proteome</keyword>
<name>A0ABP8KBA4_9BACT</name>
<reference evidence="3" key="1">
    <citation type="journal article" date="2019" name="Int. J. Syst. Evol. Microbiol.">
        <title>The Global Catalogue of Microorganisms (GCM) 10K type strain sequencing project: providing services to taxonomists for standard genome sequencing and annotation.</title>
        <authorList>
            <consortium name="The Broad Institute Genomics Platform"/>
            <consortium name="The Broad Institute Genome Sequencing Center for Infectious Disease"/>
            <person name="Wu L."/>
            <person name="Ma J."/>
        </authorList>
    </citation>
    <scope>NUCLEOTIDE SEQUENCE [LARGE SCALE GENOMIC DNA]</scope>
    <source>
        <strain evidence="3">JCM 17925</strain>
    </source>
</reference>
<evidence type="ECO:0000259" key="1">
    <source>
        <dbReference type="PROSITE" id="PS51163"/>
    </source>
</evidence>
<organism evidence="2 3">
    <name type="scientific">Nibrella viscosa</name>
    <dbReference type="NCBI Taxonomy" id="1084524"/>
    <lineage>
        <taxon>Bacteria</taxon>
        <taxon>Pseudomonadati</taxon>
        <taxon>Bacteroidota</taxon>
        <taxon>Cytophagia</taxon>
        <taxon>Cytophagales</taxon>
        <taxon>Spirosomataceae</taxon>
        <taxon>Nibrella</taxon>
    </lineage>
</organism>
<protein>
    <submittedName>
        <fullName evidence="2">L-threonylcarbamoyladenylate synthase</fullName>
    </submittedName>
</protein>
<dbReference type="RefSeq" id="WP_345266514.1">
    <property type="nucleotide sequence ID" value="NZ_BAABHB010000003.1"/>
</dbReference>
<gene>
    <name evidence="2" type="ORF">GCM10023187_19800</name>
</gene>
<evidence type="ECO:0000313" key="2">
    <source>
        <dbReference type="EMBL" id="GAA4403577.1"/>
    </source>
</evidence>
<feature type="domain" description="YrdC-like" evidence="1">
    <location>
        <begin position="2"/>
        <end position="176"/>
    </location>
</feature>
<dbReference type="Proteomes" id="UP001500936">
    <property type="component" value="Unassembled WGS sequence"/>
</dbReference>
<dbReference type="PROSITE" id="PS51163">
    <property type="entry name" value="YRDC"/>
    <property type="match status" value="1"/>
</dbReference>
<accession>A0ABP8KBA4</accession>
<dbReference type="InterPro" id="IPR017945">
    <property type="entry name" value="DHBP_synth_RibB-like_a/b_dom"/>
</dbReference>
<evidence type="ECO:0000313" key="3">
    <source>
        <dbReference type="Proteomes" id="UP001500936"/>
    </source>
</evidence>
<comment type="caution">
    <text evidence="2">The sequence shown here is derived from an EMBL/GenBank/DDBJ whole genome shotgun (WGS) entry which is preliminary data.</text>
</comment>
<proteinExistence type="predicted"/>
<dbReference type="EMBL" id="BAABHB010000003">
    <property type="protein sequence ID" value="GAA4403577.1"/>
    <property type="molecule type" value="Genomic_DNA"/>
</dbReference>
<dbReference type="Pfam" id="PF01300">
    <property type="entry name" value="Sua5_yciO_yrdC"/>
    <property type="match status" value="1"/>
</dbReference>
<sequence>MIPTARDTAFLLRQGKLIGLADETGWSVAADPINDAAVERLLQLHQGTPGALPLTVLIDKTDLLGMYVQNVPEVAWDIVEFAEKPLTVLYGPGKNLSPVLLNQQTTIAVRRVLQADVQRLINSFGRGLLTLSFEAAALPPAAVELTVGTYGTPATPLRKPRIMRLGVNGELEFIRK</sequence>
<dbReference type="SUPFAM" id="SSF55821">
    <property type="entry name" value="YrdC/RibB"/>
    <property type="match status" value="1"/>
</dbReference>
<dbReference type="Gene3D" id="3.90.870.10">
    <property type="entry name" value="DHBP synthase"/>
    <property type="match status" value="1"/>
</dbReference>